<sequence>MLHDSDKLQERSHKIQLKQFISYSFGLQKENTDMTNSSNKSVEPEIAVIEFGLFSSKKLLVSLHKLKPSPTSLSENPHSVVQKLDCLPSNEKHQRISLVDASRIISLDHIAIAANTAMIRMSHYENIDSNTPNNNNGAMNKRGLALETVICAAGSTNVGSIMKDFAFDARSSAALSLQNGSLDDDEYTILLLSYDCSEKEHLETISQVGLTAPEKIQDMIQYFDRERGQQEVTALMKVFKVTAQEVSRDGSSLEKAVLNRVATKFYT</sequence>
<dbReference type="EMBL" id="HBIO01005789">
    <property type="protein sequence ID" value="CAE0459310.1"/>
    <property type="molecule type" value="Transcribed_RNA"/>
</dbReference>
<dbReference type="AlphaFoldDB" id="A0A7S3PY61"/>
<reference evidence="3" key="1">
    <citation type="submission" date="2021-01" db="EMBL/GenBank/DDBJ databases">
        <authorList>
            <person name="Corre E."/>
            <person name="Pelletier E."/>
            <person name="Niang G."/>
            <person name="Scheremetjew M."/>
            <person name="Finn R."/>
            <person name="Kale V."/>
            <person name="Holt S."/>
            <person name="Cochrane G."/>
            <person name="Meng A."/>
            <person name="Brown T."/>
            <person name="Cohen L."/>
        </authorList>
    </citation>
    <scope>NUCLEOTIDE SEQUENCE</scope>
    <source>
        <strain evidence="3">MM31A-1</strain>
    </source>
</reference>
<dbReference type="InterPro" id="IPR036504">
    <property type="entry name" value="CGI121/TPRKB_sf"/>
</dbReference>
<name>A0A7S3PY61_9STRA</name>
<protein>
    <submittedName>
        <fullName evidence="3">Uncharacterized protein</fullName>
    </submittedName>
</protein>
<keyword evidence="2" id="KW-0539">Nucleus</keyword>
<gene>
    <name evidence="3" type="ORF">CDEB00056_LOCUS4151</name>
</gene>
<organism evidence="3">
    <name type="scientific">Chaetoceros debilis</name>
    <dbReference type="NCBI Taxonomy" id="122233"/>
    <lineage>
        <taxon>Eukaryota</taxon>
        <taxon>Sar</taxon>
        <taxon>Stramenopiles</taxon>
        <taxon>Ochrophyta</taxon>
        <taxon>Bacillariophyta</taxon>
        <taxon>Coscinodiscophyceae</taxon>
        <taxon>Chaetocerotophycidae</taxon>
        <taxon>Chaetocerotales</taxon>
        <taxon>Chaetocerotaceae</taxon>
        <taxon>Chaetoceros</taxon>
    </lineage>
</organism>
<comment type="similarity">
    <text evidence="1 2">Belongs to the CGI121/TPRKB family.</text>
</comment>
<evidence type="ECO:0000313" key="3">
    <source>
        <dbReference type="EMBL" id="CAE0459310.1"/>
    </source>
</evidence>
<dbReference type="Gene3D" id="3.30.2380.10">
    <property type="entry name" value="CGI121/TPRKB"/>
    <property type="match status" value="1"/>
</dbReference>
<evidence type="ECO:0000256" key="1">
    <source>
        <dbReference type="ARBA" id="ARBA00005546"/>
    </source>
</evidence>
<proteinExistence type="inferred from homology"/>
<accession>A0A7S3PY61</accession>
<dbReference type="InterPro" id="IPR013926">
    <property type="entry name" value="CGI121/TPRKB"/>
</dbReference>
<evidence type="ECO:0000256" key="2">
    <source>
        <dbReference type="RuleBase" id="RU004398"/>
    </source>
</evidence>
<dbReference type="Pfam" id="PF08617">
    <property type="entry name" value="CGI-121"/>
    <property type="match status" value="1"/>
</dbReference>